<name>A0ABU3K4H1_9BACT</name>
<dbReference type="InterPro" id="IPR012340">
    <property type="entry name" value="NA-bd_OB-fold"/>
</dbReference>
<comment type="function">
    <text evidence="1 11">DNA ligase that catalyzes the formation of phosphodiester linkages between 5'-phosphoryl and 3'-hydroxyl groups in double-stranded DNA using NAD as a coenzyme and as the energy source for the reaction. It is essential for DNA replication and repair of damaged DNA.</text>
</comment>
<keyword evidence="5 11" id="KW-0227">DNA damage</keyword>
<keyword evidence="6 11" id="KW-0862">Zinc</keyword>
<accession>A0ABU3K4H1</accession>
<dbReference type="Pfam" id="PF22745">
    <property type="entry name" value="Nlig-Ia"/>
    <property type="match status" value="1"/>
</dbReference>
<evidence type="ECO:0000256" key="11">
    <source>
        <dbReference type="HAMAP-Rule" id="MF_01588"/>
    </source>
</evidence>
<dbReference type="SMART" id="SM00292">
    <property type="entry name" value="BRCT"/>
    <property type="match status" value="1"/>
</dbReference>
<dbReference type="Proteomes" id="UP001250932">
    <property type="component" value="Unassembled WGS sequence"/>
</dbReference>
<dbReference type="PIRSF" id="PIRSF001604">
    <property type="entry name" value="LigA"/>
    <property type="match status" value="1"/>
</dbReference>
<dbReference type="HAMAP" id="MF_01588">
    <property type="entry name" value="DNA_ligase_A"/>
    <property type="match status" value="1"/>
</dbReference>
<dbReference type="Gene3D" id="2.40.50.140">
    <property type="entry name" value="Nucleic acid-binding proteins"/>
    <property type="match status" value="1"/>
</dbReference>
<evidence type="ECO:0000256" key="3">
    <source>
        <dbReference type="ARBA" id="ARBA00022705"/>
    </source>
</evidence>
<dbReference type="InterPro" id="IPR010994">
    <property type="entry name" value="RuvA_2-like"/>
</dbReference>
<dbReference type="RefSeq" id="WP_313831669.1">
    <property type="nucleotide sequence ID" value="NZ_JAQOUE010000001.1"/>
</dbReference>
<dbReference type="PANTHER" id="PTHR23389:SF9">
    <property type="entry name" value="DNA LIGASE"/>
    <property type="match status" value="1"/>
</dbReference>
<evidence type="ECO:0000313" key="14">
    <source>
        <dbReference type="Proteomes" id="UP001250932"/>
    </source>
</evidence>
<feature type="binding site" evidence="11">
    <location>
        <position position="419"/>
    </location>
    <ligand>
        <name>Zn(2+)</name>
        <dbReference type="ChEBI" id="CHEBI:29105"/>
    </ligand>
</feature>
<dbReference type="NCBIfam" id="NF005932">
    <property type="entry name" value="PRK07956.1"/>
    <property type="match status" value="1"/>
</dbReference>
<evidence type="ECO:0000256" key="7">
    <source>
        <dbReference type="ARBA" id="ARBA00022842"/>
    </source>
</evidence>
<keyword evidence="4 11" id="KW-0479">Metal-binding</keyword>
<feature type="binding site" evidence="11">
    <location>
        <position position="322"/>
    </location>
    <ligand>
        <name>NAD(+)</name>
        <dbReference type="ChEBI" id="CHEBI:57540"/>
    </ligand>
</feature>
<dbReference type="InterPro" id="IPR013839">
    <property type="entry name" value="DNAligase_adenylation"/>
</dbReference>
<feature type="binding site" evidence="11">
    <location>
        <position position="182"/>
    </location>
    <ligand>
        <name>NAD(+)</name>
        <dbReference type="ChEBI" id="CHEBI:57540"/>
    </ligand>
</feature>
<feature type="binding site" evidence="11">
    <location>
        <position position="432"/>
    </location>
    <ligand>
        <name>Zn(2+)</name>
        <dbReference type="ChEBI" id="CHEBI:29105"/>
    </ligand>
</feature>
<dbReference type="Pfam" id="PF00533">
    <property type="entry name" value="BRCT"/>
    <property type="match status" value="1"/>
</dbReference>
<dbReference type="PROSITE" id="PS01056">
    <property type="entry name" value="DNA_LIGASE_N2"/>
    <property type="match status" value="1"/>
</dbReference>
<keyword evidence="11" id="KW-0464">Manganese</keyword>
<dbReference type="SUPFAM" id="SSF56091">
    <property type="entry name" value="DNA ligase/mRNA capping enzyme, catalytic domain"/>
    <property type="match status" value="1"/>
</dbReference>
<dbReference type="NCBIfam" id="TIGR00575">
    <property type="entry name" value="dnlj"/>
    <property type="match status" value="1"/>
</dbReference>
<feature type="binding site" evidence="11">
    <location>
        <begin position="41"/>
        <end position="45"/>
    </location>
    <ligand>
        <name>NAD(+)</name>
        <dbReference type="ChEBI" id="CHEBI:57540"/>
    </ligand>
</feature>
<dbReference type="InterPro" id="IPR033136">
    <property type="entry name" value="DNA_ligase_CS"/>
</dbReference>
<dbReference type="InterPro" id="IPR036420">
    <property type="entry name" value="BRCT_dom_sf"/>
</dbReference>
<dbReference type="SMART" id="SM00532">
    <property type="entry name" value="LIGANc"/>
    <property type="match status" value="1"/>
</dbReference>
<dbReference type="PANTHER" id="PTHR23389">
    <property type="entry name" value="CHROMOSOME TRANSMISSION FIDELITY FACTOR 18"/>
    <property type="match status" value="1"/>
</dbReference>
<dbReference type="Pfam" id="PF14520">
    <property type="entry name" value="HHH_5"/>
    <property type="match status" value="1"/>
</dbReference>
<evidence type="ECO:0000259" key="12">
    <source>
        <dbReference type="PROSITE" id="PS50172"/>
    </source>
</evidence>
<dbReference type="Pfam" id="PF01653">
    <property type="entry name" value="DNA_ligase_aden"/>
    <property type="match status" value="1"/>
</dbReference>
<feature type="binding site" evidence="11">
    <location>
        <position position="438"/>
    </location>
    <ligand>
        <name>Zn(2+)</name>
        <dbReference type="ChEBI" id="CHEBI:29105"/>
    </ligand>
</feature>
<feature type="binding site" evidence="11">
    <location>
        <position position="416"/>
    </location>
    <ligand>
        <name>Zn(2+)</name>
        <dbReference type="ChEBI" id="CHEBI:29105"/>
    </ligand>
</feature>
<evidence type="ECO:0000256" key="4">
    <source>
        <dbReference type="ARBA" id="ARBA00022723"/>
    </source>
</evidence>
<dbReference type="SMART" id="SM00278">
    <property type="entry name" value="HhH1"/>
    <property type="match status" value="3"/>
</dbReference>
<evidence type="ECO:0000256" key="2">
    <source>
        <dbReference type="ARBA" id="ARBA00022598"/>
    </source>
</evidence>
<keyword evidence="9 11" id="KW-0234">DNA repair</keyword>
<protein>
    <recommendedName>
        <fullName evidence="11">DNA ligase</fullName>
        <ecNumber evidence="11">6.5.1.2</ecNumber>
    </recommendedName>
    <alternativeName>
        <fullName evidence="11">Polydeoxyribonucleotide synthase [NAD(+)]</fullName>
    </alternativeName>
</protein>
<evidence type="ECO:0000256" key="10">
    <source>
        <dbReference type="ARBA" id="ARBA00034005"/>
    </source>
</evidence>
<dbReference type="InterPro" id="IPR004150">
    <property type="entry name" value="NAD_DNA_ligase_OB"/>
</dbReference>
<dbReference type="SUPFAM" id="SSF52113">
    <property type="entry name" value="BRCT domain"/>
    <property type="match status" value="1"/>
</dbReference>
<evidence type="ECO:0000256" key="8">
    <source>
        <dbReference type="ARBA" id="ARBA00023027"/>
    </source>
</evidence>
<organism evidence="13 14">
    <name type="scientific">Candidatus Nitronereus thalassa</name>
    <dbReference type="NCBI Taxonomy" id="3020898"/>
    <lineage>
        <taxon>Bacteria</taxon>
        <taxon>Pseudomonadati</taxon>
        <taxon>Nitrospirota</taxon>
        <taxon>Nitrospiria</taxon>
        <taxon>Nitrospirales</taxon>
        <taxon>Nitrospiraceae</taxon>
        <taxon>Candidatus Nitronereus</taxon>
    </lineage>
</organism>
<gene>
    <name evidence="11 13" type="primary">ligA</name>
    <name evidence="13" type="ORF">PPG34_03070</name>
</gene>
<dbReference type="SUPFAM" id="SSF50249">
    <property type="entry name" value="Nucleic acid-binding proteins"/>
    <property type="match status" value="1"/>
</dbReference>
<comment type="similarity">
    <text evidence="11">Belongs to the NAD-dependent DNA ligase family. LigA subfamily.</text>
</comment>
<comment type="caution">
    <text evidence="13">The sequence shown here is derived from an EMBL/GenBank/DDBJ whole genome shotgun (WGS) entry which is preliminary data.</text>
</comment>
<dbReference type="EMBL" id="JAQOUE010000001">
    <property type="protein sequence ID" value="MDT7041314.1"/>
    <property type="molecule type" value="Genomic_DNA"/>
</dbReference>
<dbReference type="InterPro" id="IPR013840">
    <property type="entry name" value="DNAligase_N"/>
</dbReference>
<evidence type="ECO:0000313" key="13">
    <source>
        <dbReference type="EMBL" id="MDT7041314.1"/>
    </source>
</evidence>
<dbReference type="Gene3D" id="3.40.50.10190">
    <property type="entry name" value="BRCT domain"/>
    <property type="match status" value="1"/>
</dbReference>
<feature type="binding site" evidence="11">
    <location>
        <position position="298"/>
    </location>
    <ligand>
        <name>NAD(+)</name>
        <dbReference type="ChEBI" id="CHEBI:57540"/>
    </ligand>
</feature>
<proteinExistence type="inferred from homology"/>
<dbReference type="Gene3D" id="1.10.150.20">
    <property type="entry name" value="5' to 3' exonuclease, C-terminal subdomain"/>
    <property type="match status" value="2"/>
</dbReference>
<dbReference type="Pfam" id="PF03120">
    <property type="entry name" value="OB_DNA_ligase"/>
    <property type="match status" value="1"/>
</dbReference>
<dbReference type="EC" id="6.5.1.2" evidence="11"/>
<dbReference type="InterPro" id="IPR003583">
    <property type="entry name" value="Hlx-hairpin-Hlx_DNA-bd_motif"/>
</dbReference>
<dbReference type="Pfam" id="PF12826">
    <property type="entry name" value="HHH_2"/>
    <property type="match status" value="1"/>
</dbReference>
<dbReference type="GO" id="GO:0003911">
    <property type="term" value="F:DNA ligase (NAD+) activity"/>
    <property type="evidence" value="ECO:0007669"/>
    <property type="project" value="UniProtKB-EC"/>
</dbReference>
<dbReference type="PROSITE" id="PS50172">
    <property type="entry name" value="BRCT"/>
    <property type="match status" value="1"/>
</dbReference>
<comment type="cofactor">
    <cofactor evidence="11">
        <name>Mg(2+)</name>
        <dbReference type="ChEBI" id="CHEBI:18420"/>
    </cofactor>
    <cofactor evidence="11">
        <name>Mn(2+)</name>
        <dbReference type="ChEBI" id="CHEBI:29035"/>
    </cofactor>
</comment>
<feature type="binding site" evidence="11">
    <location>
        <position position="144"/>
    </location>
    <ligand>
        <name>NAD(+)</name>
        <dbReference type="ChEBI" id="CHEBI:57540"/>
    </ligand>
</feature>
<evidence type="ECO:0000256" key="9">
    <source>
        <dbReference type="ARBA" id="ARBA00023204"/>
    </source>
</evidence>
<sequence>MDLFSSDSPSQTVQARVDALREQIRHHDYLYYVKSRPKIADSEYDRLFKELQKLEEQYPALITPDSPTQRVGGAPLGQFSKVKHDRPLLSLDSILDVDDVWAFDARLRRELEVDQVEYAVEPKYDGLSVELVYESGLFLRGSTRGDGVTGEDITLNLRTIRSLPLHLQSNSTLPDRIVVRGEVYLPLPDFQELNRRLTERGDGTFANPRNMASGSLRQLDPRLTATRPLVVTCYDLMVSSGNPFATHWEAVSSLAAWGLPIPKPRRLCGSIEDVLAFHRDMAQKRDSLSYEIDGIVVKINDRSFQDRLGEKSRSPRWAIAYKFPARKEVTKVQDIVVSVGRTGALTPVALLDPVEVGGVTISRATLHNMEEVARKDVRVGDTVKVERAGDVIPDIVERIPIPGETRGASFRAPDHCPVCDSMVVQEGPLFYCTGQTVCTAQLKGGIEHFASKGALNIEGLGKKTVAQLVDEGLVADFADIYRLTKEQILHLEGFAEKSATQLLAAIEQSKAPSLDRFLFGLGIHHVGSHVAKVLANHYGALEMVIAATEEDLLQIHEIGPETAHSVMTFFAEPRNLTVLYQMNELGVRVKKISSDEGVQPKPFVGKIFVLTGGLDGFTRQEAKQRIEQLGGRVTSSVSKKTDYVVAGHDPGSKFDTAKKLGVQILNEAEFSNLVKG</sequence>
<keyword evidence="8 11" id="KW-0520">NAD</keyword>
<dbReference type="CDD" id="cd00114">
    <property type="entry name" value="LIGANc"/>
    <property type="match status" value="1"/>
</dbReference>
<reference evidence="13 14" key="1">
    <citation type="journal article" date="2023" name="ISME J.">
        <title>Cultivation and genomic characterization of novel and ubiquitous marine nitrite-oxidizing bacteria from the Nitrospirales.</title>
        <authorList>
            <person name="Mueller A.J."/>
            <person name="Daebeler A."/>
            <person name="Herbold C.W."/>
            <person name="Kirkegaard R.H."/>
            <person name="Daims H."/>
        </authorList>
    </citation>
    <scope>NUCLEOTIDE SEQUENCE [LARGE SCALE GENOMIC DNA]</scope>
    <source>
        <strain evidence="13 14">EB</strain>
    </source>
</reference>
<dbReference type="InterPro" id="IPR041663">
    <property type="entry name" value="DisA/LigA_HHH"/>
</dbReference>
<evidence type="ECO:0000256" key="5">
    <source>
        <dbReference type="ARBA" id="ARBA00022763"/>
    </source>
</evidence>
<keyword evidence="3 11" id="KW-0235">DNA replication</keyword>
<dbReference type="Gene3D" id="3.30.470.30">
    <property type="entry name" value="DNA ligase/mRNA capping enzyme"/>
    <property type="match status" value="1"/>
</dbReference>
<feature type="binding site" evidence="11">
    <location>
        <begin position="90"/>
        <end position="91"/>
    </location>
    <ligand>
        <name>NAD(+)</name>
        <dbReference type="ChEBI" id="CHEBI:57540"/>
    </ligand>
</feature>
<dbReference type="InterPro" id="IPR001679">
    <property type="entry name" value="DNA_ligase"/>
</dbReference>
<keyword evidence="7 11" id="KW-0460">Magnesium</keyword>
<dbReference type="CDD" id="cd17748">
    <property type="entry name" value="BRCT_DNA_ligase_like"/>
    <property type="match status" value="1"/>
</dbReference>
<dbReference type="Gene3D" id="1.10.287.610">
    <property type="entry name" value="Helix hairpin bin"/>
    <property type="match status" value="1"/>
</dbReference>
<dbReference type="SUPFAM" id="SSF47781">
    <property type="entry name" value="RuvA domain 2-like"/>
    <property type="match status" value="1"/>
</dbReference>
<keyword evidence="14" id="KW-1185">Reference proteome</keyword>
<evidence type="ECO:0000256" key="1">
    <source>
        <dbReference type="ARBA" id="ARBA00004067"/>
    </source>
</evidence>
<keyword evidence="2 11" id="KW-0436">Ligase</keyword>
<feature type="binding site" evidence="11">
    <location>
        <position position="121"/>
    </location>
    <ligand>
        <name>NAD(+)</name>
        <dbReference type="ChEBI" id="CHEBI:57540"/>
    </ligand>
</feature>
<evidence type="ECO:0000256" key="6">
    <source>
        <dbReference type="ARBA" id="ARBA00022833"/>
    </source>
</evidence>
<feature type="domain" description="BRCT" evidence="12">
    <location>
        <begin position="598"/>
        <end position="676"/>
    </location>
</feature>
<comment type="catalytic activity">
    <reaction evidence="10 11">
        <text>NAD(+) + (deoxyribonucleotide)n-3'-hydroxyl + 5'-phospho-(deoxyribonucleotide)m = (deoxyribonucleotide)n+m + AMP + beta-nicotinamide D-nucleotide.</text>
        <dbReference type="EC" id="6.5.1.2"/>
    </reaction>
</comment>
<feature type="active site" description="N6-AMP-lysine intermediate" evidence="11">
    <location>
        <position position="123"/>
    </location>
</feature>
<dbReference type="InterPro" id="IPR001357">
    <property type="entry name" value="BRCT_dom"/>
</dbReference>